<dbReference type="EMBL" id="FNJI01000006">
    <property type="protein sequence ID" value="SDO82408.1"/>
    <property type="molecule type" value="Genomic_DNA"/>
</dbReference>
<evidence type="ECO:0000313" key="1">
    <source>
        <dbReference type="EMBL" id="SDO82408.1"/>
    </source>
</evidence>
<dbReference type="Proteomes" id="UP000199073">
    <property type="component" value="Unassembled WGS sequence"/>
</dbReference>
<sequence>MAQPGKTYMDDTEASAEGCRRCGSCCEEGGPALHFEDLDKIKSGKLPKSSLITIRKGELVHNPTKQGVWPAGVELIKLRGTGNTWCCCYYNRDTGCTIYDFRPHACRVLTCWDTAEIMAIMEKNTLDRLSIMEEDDELVPYIKEHEQQCSLAFLQNLLEDKSAVSASEKKRIEGLVNFDLLFRDGVVRQYHLNLEEELFYFGRPLFQLLQPLGIGIHQHKGRLGLDW</sequence>
<protein>
    <submittedName>
        <fullName evidence="1">Putative zinc-or iron-chelating domain-containing protein</fullName>
    </submittedName>
</protein>
<organism evidence="1 2">
    <name type="scientific">Desulforhopalus singaporensis</name>
    <dbReference type="NCBI Taxonomy" id="91360"/>
    <lineage>
        <taxon>Bacteria</taxon>
        <taxon>Pseudomonadati</taxon>
        <taxon>Thermodesulfobacteriota</taxon>
        <taxon>Desulfobulbia</taxon>
        <taxon>Desulfobulbales</taxon>
        <taxon>Desulfocapsaceae</taxon>
        <taxon>Desulforhopalus</taxon>
    </lineage>
</organism>
<dbReference type="AlphaFoldDB" id="A0A1H0MPP4"/>
<keyword evidence="2" id="KW-1185">Reference proteome</keyword>
<name>A0A1H0MPP4_9BACT</name>
<dbReference type="Pfam" id="PF03692">
    <property type="entry name" value="CxxCxxCC"/>
    <property type="match status" value="1"/>
</dbReference>
<dbReference type="OrthoDB" id="9780934at2"/>
<reference evidence="1 2" key="1">
    <citation type="submission" date="2016-10" db="EMBL/GenBank/DDBJ databases">
        <authorList>
            <person name="de Groot N.N."/>
        </authorList>
    </citation>
    <scope>NUCLEOTIDE SEQUENCE [LARGE SCALE GENOMIC DNA]</scope>
    <source>
        <strain evidence="1 2">DSM 12130</strain>
    </source>
</reference>
<dbReference type="InterPro" id="IPR005358">
    <property type="entry name" value="Puta_zinc/iron-chelating_dom"/>
</dbReference>
<evidence type="ECO:0000313" key="2">
    <source>
        <dbReference type="Proteomes" id="UP000199073"/>
    </source>
</evidence>
<dbReference type="STRING" id="91360.SAMN05660330_01137"/>
<proteinExistence type="predicted"/>
<gene>
    <name evidence="1" type="ORF">SAMN05660330_01137</name>
</gene>
<accession>A0A1H0MPP4</accession>